<dbReference type="EC" id="4.1.1.36" evidence="3"/>
<feature type="active site" description="Proton donor" evidence="3">
    <location>
        <position position="159"/>
    </location>
</feature>
<name>A0A8A0RN32_9FIRM</name>
<dbReference type="GO" id="GO:0004633">
    <property type="term" value="F:phosphopantothenoylcysteine decarboxylase activity"/>
    <property type="evidence" value="ECO:0007669"/>
    <property type="project" value="UniProtKB-UniRule"/>
</dbReference>
<evidence type="ECO:0000313" key="8">
    <source>
        <dbReference type="Proteomes" id="UP000662904"/>
    </source>
</evidence>
<feature type="region of interest" description="Phosphopantothenate--cysteine ligase" evidence="3">
    <location>
        <begin position="191"/>
        <end position="398"/>
    </location>
</feature>
<comment type="similarity">
    <text evidence="3 4">In the C-terminal section; belongs to the PPC synthetase family.</text>
</comment>
<feature type="binding site" evidence="3">
    <location>
        <position position="289"/>
    </location>
    <ligand>
        <name>CTP</name>
        <dbReference type="ChEBI" id="CHEBI:37563"/>
    </ligand>
</feature>
<feature type="binding site" evidence="3">
    <location>
        <position position="323"/>
    </location>
    <ligand>
        <name>CTP</name>
        <dbReference type="ChEBI" id="CHEBI:37563"/>
    </ligand>
</feature>
<dbReference type="GO" id="GO:0015941">
    <property type="term" value="P:pantothenate catabolic process"/>
    <property type="evidence" value="ECO:0007669"/>
    <property type="project" value="InterPro"/>
</dbReference>
<dbReference type="InterPro" id="IPR005252">
    <property type="entry name" value="CoaBC"/>
</dbReference>
<feature type="binding site" evidence="3">
    <location>
        <position position="341"/>
    </location>
    <ligand>
        <name>CTP</name>
        <dbReference type="ChEBI" id="CHEBI:37563"/>
    </ligand>
</feature>
<comment type="function">
    <text evidence="3">Catalyzes two sequential steps in the biosynthesis of coenzyme A. In the first step cysteine is conjugated to 4'-phosphopantothenate to form 4-phosphopantothenoylcysteine. In the second step the latter compound is decarboxylated to form 4'-phosphopantotheine.</text>
</comment>
<dbReference type="RefSeq" id="WP_206707151.1">
    <property type="nucleotide sequence ID" value="NZ_CP059066.1"/>
</dbReference>
<sequence>MDVLKGKNVLVGVTGGIAAYKVVDVISQLKKRGAEVFVIMTKEAQEFIKPLTFQTISQNLVITEMFSTPRTWEVEHISLAEKADVFLIAPATANIIGKIANGIADDMLTTTIIATKSKVVFAPSMNVNMFENPITQRNLDILRKAGYYIIDPEEGLLACGDLGKGRLPSTDTIIDELEYVLTKKDFKGKKILVTAGPTQEAIDPVRFITNHSSGKMGYAIAKAGSNRGGEVVLITGPTYLQPPRRVKVVKVKSAVEMKEAVFKEFQEAEIIIKAAAVADYRPACIADQKIKKDDSNLKIEMVRNPDILAELGRQKGNRILVGFAAETQDIIKNARDKLVKKGLDMIIANDLTVEGSGFGTDTNIVQIITANGEIKKYEKMGKIKLAHIILDKIFCLLS</sequence>
<accession>A0A8A0RN32</accession>
<dbReference type="InterPro" id="IPR003382">
    <property type="entry name" value="Flavoprotein"/>
</dbReference>
<dbReference type="SUPFAM" id="SSF102645">
    <property type="entry name" value="CoaB-like"/>
    <property type="match status" value="1"/>
</dbReference>
<keyword evidence="1 3" id="KW-0210">Decarboxylase</keyword>
<protein>
    <recommendedName>
        <fullName evidence="3">Coenzyme A biosynthesis bifunctional protein CoaBC</fullName>
    </recommendedName>
    <alternativeName>
        <fullName evidence="3">DNA/pantothenate metabolism flavoprotein</fullName>
    </alternativeName>
    <alternativeName>
        <fullName evidence="3">Phosphopantothenoylcysteine synthetase/decarboxylase</fullName>
        <shortName evidence="3">PPCS-PPCDC</shortName>
    </alternativeName>
    <domain>
        <recommendedName>
            <fullName evidence="3">Phosphopantothenoylcysteine decarboxylase</fullName>
            <shortName evidence="3">PPC decarboxylase</shortName>
            <shortName evidence="3">PPC-DC</shortName>
            <ecNumber evidence="3">4.1.1.36</ecNumber>
        </recommendedName>
        <alternativeName>
            <fullName evidence="3">CoaC</fullName>
        </alternativeName>
    </domain>
    <domain>
        <recommendedName>
            <fullName evidence="3">Phosphopantothenate--cysteine ligase</fullName>
            <ecNumber evidence="3">6.3.2.5</ecNumber>
        </recommendedName>
        <alternativeName>
            <fullName evidence="3">CoaB</fullName>
        </alternativeName>
        <alternativeName>
            <fullName evidence="3">Phosphopantothenoylcysteine synthetase</fullName>
            <shortName evidence="3">PPC synthetase</shortName>
            <shortName evidence="3">PPC-S</shortName>
        </alternativeName>
    </domain>
</protein>
<dbReference type="HAMAP" id="MF_02225">
    <property type="entry name" value="CoaBC"/>
    <property type="match status" value="1"/>
</dbReference>
<dbReference type="EC" id="6.3.2.5" evidence="3"/>
<feature type="region of interest" description="Phosphopantothenoylcysteine decarboxylase" evidence="3">
    <location>
        <begin position="1"/>
        <end position="190"/>
    </location>
</feature>
<keyword evidence="2 3" id="KW-0456">Lyase</keyword>
<feature type="binding site" evidence="3">
    <location>
        <begin position="305"/>
        <end position="308"/>
    </location>
    <ligand>
        <name>CTP</name>
        <dbReference type="ChEBI" id="CHEBI:37563"/>
    </ligand>
</feature>
<dbReference type="GO" id="GO:0015937">
    <property type="term" value="P:coenzyme A biosynthetic process"/>
    <property type="evidence" value="ECO:0007669"/>
    <property type="project" value="UniProtKB-UniRule"/>
</dbReference>
<feature type="domain" description="DNA/pantothenate metabolism flavoprotein C-terminal" evidence="6">
    <location>
        <begin position="187"/>
        <end position="393"/>
    </location>
</feature>
<proteinExistence type="inferred from homology"/>
<comment type="cofactor">
    <cofactor evidence="3">
        <name>Mg(2+)</name>
        <dbReference type="ChEBI" id="CHEBI:18420"/>
    </cofactor>
</comment>
<feature type="binding site" evidence="3">
    <location>
        <position position="337"/>
    </location>
    <ligand>
        <name>CTP</name>
        <dbReference type="ChEBI" id="CHEBI:37563"/>
    </ligand>
</feature>
<comment type="catalytic activity">
    <reaction evidence="3 4">
        <text>(R)-4'-phosphopantothenate + L-cysteine + CTP = N-[(R)-4-phosphopantothenoyl]-L-cysteine + CMP + diphosphate + H(+)</text>
        <dbReference type="Rhea" id="RHEA:19397"/>
        <dbReference type="ChEBI" id="CHEBI:10986"/>
        <dbReference type="ChEBI" id="CHEBI:15378"/>
        <dbReference type="ChEBI" id="CHEBI:33019"/>
        <dbReference type="ChEBI" id="CHEBI:35235"/>
        <dbReference type="ChEBI" id="CHEBI:37563"/>
        <dbReference type="ChEBI" id="CHEBI:59458"/>
        <dbReference type="ChEBI" id="CHEBI:60377"/>
        <dbReference type="EC" id="6.3.2.5"/>
    </reaction>
</comment>
<dbReference type="GO" id="GO:0071513">
    <property type="term" value="C:phosphopantothenoylcysteine decarboxylase complex"/>
    <property type="evidence" value="ECO:0007669"/>
    <property type="project" value="TreeGrafter"/>
</dbReference>
<feature type="domain" description="Flavoprotein" evidence="5">
    <location>
        <begin position="7"/>
        <end position="174"/>
    </location>
</feature>
<evidence type="ECO:0000256" key="2">
    <source>
        <dbReference type="ARBA" id="ARBA00023239"/>
    </source>
</evidence>
<keyword evidence="3 4" id="KW-0285">Flavoprotein</keyword>
<dbReference type="SUPFAM" id="SSF52507">
    <property type="entry name" value="Homo-oligomeric flavin-containing Cys decarboxylases, HFCD"/>
    <property type="match status" value="1"/>
</dbReference>
<dbReference type="Pfam" id="PF02441">
    <property type="entry name" value="Flavoprotein"/>
    <property type="match status" value="1"/>
</dbReference>
<gene>
    <name evidence="3 7" type="primary">coaBC</name>
    <name evidence="7" type="ORF">H0A61_02196</name>
</gene>
<comment type="caution">
    <text evidence="3">Lacks conserved residue(s) required for the propagation of feature annotation.</text>
</comment>
<dbReference type="AlphaFoldDB" id="A0A8A0RN32"/>
<dbReference type="InterPro" id="IPR035929">
    <property type="entry name" value="CoaB-like_sf"/>
</dbReference>
<comment type="function">
    <text evidence="4">Catalyzes two steps in the biosynthesis of coenzyme A. In the first step cysteine is conjugated to 4'-phosphopantothenate to form 4-phosphopantothenoylcysteine, in the latter compound is decarboxylated to form 4'-phosphopantotheine.</text>
</comment>
<dbReference type="Proteomes" id="UP000662904">
    <property type="component" value="Chromosome"/>
</dbReference>
<keyword evidence="3" id="KW-0460">Magnesium</keyword>
<keyword evidence="3 4" id="KW-0288">FMN</keyword>
<dbReference type="InterPro" id="IPR036551">
    <property type="entry name" value="Flavin_trans-like"/>
</dbReference>
<evidence type="ECO:0000259" key="5">
    <source>
        <dbReference type="Pfam" id="PF02441"/>
    </source>
</evidence>
<dbReference type="PANTHER" id="PTHR14359:SF6">
    <property type="entry name" value="PHOSPHOPANTOTHENOYLCYSTEINE DECARBOXYLASE"/>
    <property type="match status" value="1"/>
</dbReference>
<dbReference type="PANTHER" id="PTHR14359">
    <property type="entry name" value="HOMO-OLIGOMERIC FLAVIN CONTAINING CYS DECARBOXYLASE FAMILY"/>
    <property type="match status" value="1"/>
</dbReference>
<comment type="pathway">
    <text evidence="3 4">Cofactor biosynthesis; coenzyme A biosynthesis; CoA from (R)-pantothenate: step 3/5.</text>
</comment>
<reference evidence="7" key="1">
    <citation type="submission" date="2020-07" db="EMBL/GenBank/DDBJ databases">
        <title>Koleobacter methoxysyntrophicus gen. nov., sp. nov., a novel anaerobic bacterium isolated from deep subsurface oil field and proposal of Koleobacterales ord. nov. in the phylum Firmicutes.</title>
        <authorList>
            <person name="Sakamoto S."/>
            <person name="Tamaki H."/>
        </authorList>
    </citation>
    <scope>NUCLEOTIDE SEQUENCE</scope>
    <source>
        <strain evidence="7">NRmbB1</strain>
    </source>
</reference>
<comment type="pathway">
    <text evidence="3 4">Cofactor biosynthesis; coenzyme A biosynthesis; CoA from (R)-pantothenate: step 2/5.</text>
</comment>
<comment type="cofactor">
    <cofactor evidence="3">
        <name>FMN</name>
        <dbReference type="ChEBI" id="CHEBI:58210"/>
    </cofactor>
    <text evidence="3">Binds 1 FMN per subunit.</text>
</comment>
<dbReference type="EMBL" id="CP059066">
    <property type="protein sequence ID" value="QSQ09815.1"/>
    <property type="molecule type" value="Genomic_DNA"/>
</dbReference>
<dbReference type="Pfam" id="PF04127">
    <property type="entry name" value="DFP"/>
    <property type="match status" value="1"/>
</dbReference>
<keyword evidence="3" id="KW-0479">Metal-binding</keyword>
<organism evidence="7 8">
    <name type="scientific">Koleobacter methoxysyntrophicus</name>
    <dbReference type="NCBI Taxonomy" id="2751313"/>
    <lineage>
        <taxon>Bacteria</taxon>
        <taxon>Bacillati</taxon>
        <taxon>Bacillota</taxon>
        <taxon>Clostridia</taxon>
        <taxon>Koleobacterales</taxon>
        <taxon>Koleobacteraceae</taxon>
        <taxon>Koleobacter</taxon>
    </lineage>
</organism>
<evidence type="ECO:0000259" key="6">
    <source>
        <dbReference type="Pfam" id="PF04127"/>
    </source>
</evidence>
<evidence type="ECO:0000256" key="4">
    <source>
        <dbReference type="RuleBase" id="RU364078"/>
    </source>
</evidence>
<comment type="catalytic activity">
    <reaction evidence="3 4">
        <text>N-[(R)-4-phosphopantothenoyl]-L-cysteine + H(+) = (R)-4'-phosphopantetheine + CO2</text>
        <dbReference type="Rhea" id="RHEA:16793"/>
        <dbReference type="ChEBI" id="CHEBI:15378"/>
        <dbReference type="ChEBI" id="CHEBI:16526"/>
        <dbReference type="ChEBI" id="CHEBI:59458"/>
        <dbReference type="ChEBI" id="CHEBI:61723"/>
        <dbReference type="EC" id="4.1.1.36"/>
    </reaction>
</comment>
<evidence type="ECO:0000256" key="1">
    <source>
        <dbReference type="ARBA" id="ARBA00022793"/>
    </source>
</evidence>
<keyword evidence="8" id="KW-1185">Reference proteome</keyword>
<dbReference type="Gene3D" id="3.40.50.10300">
    <property type="entry name" value="CoaB-like"/>
    <property type="match status" value="1"/>
</dbReference>
<dbReference type="Gene3D" id="3.40.50.1950">
    <property type="entry name" value="Flavin prenyltransferase-like"/>
    <property type="match status" value="1"/>
</dbReference>
<dbReference type="UniPathway" id="UPA00241">
    <property type="reaction ID" value="UER00353"/>
</dbReference>
<dbReference type="GO" id="GO:0004632">
    <property type="term" value="F:phosphopantothenate--cysteine ligase activity"/>
    <property type="evidence" value="ECO:0007669"/>
    <property type="project" value="UniProtKB-UniRule"/>
</dbReference>
<dbReference type="GO" id="GO:0046872">
    <property type="term" value="F:metal ion binding"/>
    <property type="evidence" value="ECO:0007669"/>
    <property type="project" value="UniProtKB-KW"/>
</dbReference>
<evidence type="ECO:0000313" key="7">
    <source>
        <dbReference type="EMBL" id="QSQ09815.1"/>
    </source>
</evidence>
<dbReference type="GO" id="GO:0010181">
    <property type="term" value="F:FMN binding"/>
    <property type="evidence" value="ECO:0007669"/>
    <property type="project" value="UniProtKB-UniRule"/>
</dbReference>
<dbReference type="InterPro" id="IPR007085">
    <property type="entry name" value="DNA/pantothenate-metab_flavo_C"/>
</dbReference>
<dbReference type="KEGG" id="kme:H0A61_02196"/>
<evidence type="ECO:0000256" key="3">
    <source>
        <dbReference type="HAMAP-Rule" id="MF_02225"/>
    </source>
</evidence>
<comment type="similarity">
    <text evidence="3 4">In the N-terminal section; belongs to the HFCD (homo-oligomeric flavin containing Cys decarboxylase) superfamily.</text>
</comment>
<keyword evidence="3 4" id="KW-0436">Ligase</keyword>
<feature type="binding site" evidence="3">
    <location>
        <position position="279"/>
    </location>
    <ligand>
        <name>CTP</name>
        <dbReference type="ChEBI" id="CHEBI:37563"/>
    </ligand>
</feature>
<dbReference type="NCBIfam" id="TIGR00521">
    <property type="entry name" value="coaBC_dfp"/>
    <property type="match status" value="1"/>
</dbReference>
<keyword evidence="3" id="KW-0511">Multifunctional enzyme</keyword>